<evidence type="ECO:0000256" key="4">
    <source>
        <dbReference type="ARBA" id="ARBA00022475"/>
    </source>
</evidence>
<comment type="caution">
    <text evidence="9">The sequence shown here is derived from an EMBL/GenBank/DDBJ whole genome shotgun (WGS) entry which is preliminary data.</text>
</comment>
<sequence>MELSVLLIQQICQLFIMIFFGYLIVKTKVLTTENSKVLSILLLYVTCPCAIINSFMIEFTADKLIGLGISFLGAILVHIVFIPLANIIGKMFGFTPIEKATIIYSNSGNLIIPLVGAILGNEWVIYSSGYMVVQTILLWTHAKSLVCNEPSYDLKKIFLNINIIAIIIGLMLFMLQLQLPNLIVETFSKVGGMMGPLAMIVIGMLIGDMDLKSVFVEKRTYLISFFRLIVFPLLMVLIFKFTGLSSLTMDADKILLISILAACAPPAATVTQFAQLYNKHPGYASIMNVMGVIFSIITMPFIIMIYQLL</sequence>
<evidence type="ECO:0000256" key="8">
    <source>
        <dbReference type="SAM" id="Phobius"/>
    </source>
</evidence>
<dbReference type="PANTHER" id="PTHR36838:SF1">
    <property type="entry name" value="SLR1864 PROTEIN"/>
    <property type="match status" value="1"/>
</dbReference>
<keyword evidence="7 8" id="KW-0472">Membrane</keyword>
<reference evidence="10" key="1">
    <citation type="submission" date="2018-03" db="EMBL/GenBank/DDBJ databases">
        <title>Lachnoclostridium SNUG30370 gen.nov., sp.nov., isolated from human faeces.</title>
        <authorList>
            <person name="Seo B."/>
            <person name="Jeon K."/>
            <person name="Ko G."/>
        </authorList>
    </citation>
    <scope>NUCLEOTIDE SEQUENCE [LARGE SCALE GENOMIC DNA]</scope>
    <source>
        <strain evidence="10">SNUG30370</strain>
    </source>
</reference>
<dbReference type="Proteomes" id="UP000241201">
    <property type="component" value="Unassembled WGS sequence"/>
</dbReference>
<evidence type="ECO:0000256" key="7">
    <source>
        <dbReference type="ARBA" id="ARBA00023136"/>
    </source>
</evidence>
<proteinExistence type="inferred from homology"/>
<feature type="transmembrane region" description="Helical" evidence="8">
    <location>
        <begin position="157"/>
        <end position="178"/>
    </location>
</feature>
<feature type="transmembrane region" description="Helical" evidence="8">
    <location>
        <begin position="254"/>
        <end position="274"/>
    </location>
</feature>
<comment type="similarity">
    <text evidence="2">Belongs to the auxin efflux carrier (TC 2.A.69) family.</text>
</comment>
<keyword evidence="10" id="KW-1185">Reference proteome</keyword>
<feature type="transmembrane region" description="Helical" evidence="8">
    <location>
        <begin position="101"/>
        <end position="119"/>
    </location>
</feature>
<dbReference type="GO" id="GO:0055085">
    <property type="term" value="P:transmembrane transport"/>
    <property type="evidence" value="ECO:0007669"/>
    <property type="project" value="InterPro"/>
</dbReference>
<evidence type="ECO:0000256" key="1">
    <source>
        <dbReference type="ARBA" id="ARBA00004651"/>
    </source>
</evidence>
<evidence type="ECO:0000313" key="9">
    <source>
        <dbReference type="EMBL" id="PST36383.1"/>
    </source>
</evidence>
<evidence type="ECO:0000313" key="10">
    <source>
        <dbReference type="Proteomes" id="UP000241201"/>
    </source>
</evidence>
<feature type="transmembrane region" description="Helical" evidence="8">
    <location>
        <begin position="69"/>
        <end position="89"/>
    </location>
</feature>
<keyword evidence="3" id="KW-0813">Transport</keyword>
<feature type="transmembrane region" description="Helical" evidence="8">
    <location>
        <begin position="6"/>
        <end position="25"/>
    </location>
</feature>
<dbReference type="InterPro" id="IPR004776">
    <property type="entry name" value="Mem_transp_PIN-like"/>
</dbReference>
<feature type="transmembrane region" description="Helical" evidence="8">
    <location>
        <begin position="221"/>
        <end position="242"/>
    </location>
</feature>
<evidence type="ECO:0000256" key="2">
    <source>
        <dbReference type="ARBA" id="ARBA00010145"/>
    </source>
</evidence>
<feature type="transmembrane region" description="Helical" evidence="8">
    <location>
        <begin position="37"/>
        <end position="57"/>
    </location>
</feature>
<protein>
    <submittedName>
        <fullName evidence="9">Autotransporter</fullName>
    </submittedName>
</protein>
<accession>A0A2T3FMC9</accession>
<feature type="transmembrane region" description="Helical" evidence="8">
    <location>
        <begin position="286"/>
        <end position="306"/>
    </location>
</feature>
<organism evidence="9 10">
    <name type="scientific">Faecalibacillus faecis</name>
    <dbReference type="NCBI Taxonomy" id="1982628"/>
    <lineage>
        <taxon>Bacteria</taxon>
        <taxon>Bacillati</taxon>
        <taxon>Bacillota</taxon>
        <taxon>Erysipelotrichia</taxon>
        <taxon>Erysipelotrichales</taxon>
        <taxon>Coprobacillaceae</taxon>
        <taxon>Faecalibacillus</taxon>
    </lineage>
</organism>
<dbReference type="Pfam" id="PF03547">
    <property type="entry name" value="Mem_trans"/>
    <property type="match status" value="2"/>
</dbReference>
<feature type="transmembrane region" description="Helical" evidence="8">
    <location>
        <begin position="190"/>
        <end position="209"/>
    </location>
</feature>
<evidence type="ECO:0000256" key="5">
    <source>
        <dbReference type="ARBA" id="ARBA00022692"/>
    </source>
</evidence>
<keyword evidence="4" id="KW-1003">Cell membrane</keyword>
<comment type="subcellular location">
    <subcellularLocation>
        <location evidence="1">Cell membrane</location>
        <topology evidence="1">Multi-pass membrane protein</topology>
    </subcellularLocation>
</comment>
<dbReference type="RefSeq" id="WP_106988766.1">
    <property type="nucleotide sequence ID" value="NZ_PYLP01000023.1"/>
</dbReference>
<dbReference type="PANTHER" id="PTHR36838">
    <property type="entry name" value="AUXIN EFFLUX CARRIER FAMILY PROTEIN"/>
    <property type="match status" value="1"/>
</dbReference>
<feature type="transmembrane region" description="Helical" evidence="8">
    <location>
        <begin position="125"/>
        <end position="145"/>
    </location>
</feature>
<dbReference type="InterPro" id="IPR038770">
    <property type="entry name" value="Na+/solute_symporter_sf"/>
</dbReference>
<evidence type="ECO:0000256" key="6">
    <source>
        <dbReference type="ARBA" id="ARBA00022989"/>
    </source>
</evidence>
<name>A0A2T3FMC9_9FIRM</name>
<gene>
    <name evidence="9" type="ORF">C7U55_11985</name>
</gene>
<dbReference type="EMBL" id="PYLP01000023">
    <property type="protein sequence ID" value="PST36383.1"/>
    <property type="molecule type" value="Genomic_DNA"/>
</dbReference>
<dbReference type="AlphaFoldDB" id="A0A2T3FMC9"/>
<keyword evidence="5 8" id="KW-0812">Transmembrane</keyword>
<dbReference type="Gene3D" id="1.20.1530.20">
    <property type="match status" value="1"/>
</dbReference>
<evidence type="ECO:0000256" key="3">
    <source>
        <dbReference type="ARBA" id="ARBA00022448"/>
    </source>
</evidence>
<dbReference type="GeneID" id="77471804"/>
<keyword evidence="6 8" id="KW-1133">Transmembrane helix</keyword>
<dbReference type="GO" id="GO:0005886">
    <property type="term" value="C:plasma membrane"/>
    <property type="evidence" value="ECO:0007669"/>
    <property type="project" value="UniProtKB-SubCell"/>
</dbReference>